<reference evidence="7" key="2">
    <citation type="submission" date="2021-04" db="EMBL/GenBank/DDBJ databases">
        <authorList>
            <person name="Gilroy R."/>
        </authorList>
    </citation>
    <scope>NUCLEOTIDE SEQUENCE</scope>
    <source>
        <strain evidence="7">CHK183-1962</strain>
    </source>
</reference>
<comment type="catalytic activity">
    <reaction evidence="5">
        <text>N-terminal L-alanyl-[ribosomal protein bS18] + acetyl-CoA = N-terminal N(alpha)-acetyl-L-alanyl-[ribosomal protein bS18] + CoA + H(+)</text>
        <dbReference type="Rhea" id="RHEA:43756"/>
        <dbReference type="Rhea" id="RHEA-COMP:10676"/>
        <dbReference type="Rhea" id="RHEA-COMP:10677"/>
        <dbReference type="ChEBI" id="CHEBI:15378"/>
        <dbReference type="ChEBI" id="CHEBI:57287"/>
        <dbReference type="ChEBI" id="CHEBI:57288"/>
        <dbReference type="ChEBI" id="CHEBI:64718"/>
        <dbReference type="ChEBI" id="CHEBI:83683"/>
        <dbReference type="EC" id="2.3.1.266"/>
    </reaction>
</comment>
<keyword evidence="7" id="KW-0689">Ribosomal protein</keyword>
<keyword evidence="4" id="KW-0012">Acyltransferase</keyword>
<dbReference type="GO" id="GO:0008999">
    <property type="term" value="F:protein-N-terminal-alanine acetyltransferase activity"/>
    <property type="evidence" value="ECO:0007669"/>
    <property type="project" value="UniProtKB-EC"/>
</dbReference>
<evidence type="ECO:0000256" key="2">
    <source>
        <dbReference type="ARBA" id="ARBA00022490"/>
    </source>
</evidence>
<dbReference type="GO" id="GO:0005737">
    <property type="term" value="C:cytoplasm"/>
    <property type="evidence" value="ECO:0007669"/>
    <property type="project" value="UniProtKB-SubCell"/>
</dbReference>
<dbReference type="NCBIfam" id="TIGR01575">
    <property type="entry name" value="rimI"/>
    <property type="match status" value="1"/>
</dbReference>
<dbReference type="CDD" id="cd04301">
    <property type="entry name" value="NAT_SF"/>
    <property type="match status" value="1"/>
</dbReference>
<dbReference type="SUPFAM" id="SSF55729">
    <property type="entry name" value="Acyl-CoA N-acyltransferases (Nat)"/>
    <property type="match status" value="1"/>
</dbReference>
<dbReference type="AlphaFoldDB" id="A0A9D1XBC6"/>
<evidence type="ECO:0000313" key="8">
    <source>
        <dbReference type="Proteomes" id="UP000886890"/>
    </source>
</evidence>
<dbReference type="InterPro" id="IPR000182">
    <property type="entry name" value="GNAT_dom"/>
</dbReference>
<evidence type="ECO:0000256" key="1">
    <source>
        <dbReference type="ARBA" id="ARBA00005395"/>
    </source>
</evidence>
<evidence type="ECO:0000256" key="3">
    <source>
        <dbReference type="ARBA" id="ARBA00022679"/>
    </source>
</evidence>
<accession>A0A9D1XBC6</accession>
<reference evidence="7" key="1">
    <citation type="journal article" date="2021" name="PeerJ">
        <title>Extensive microbial diversity within the chicken gut microbiome revealed by metagenomics and culture.</title>
        <authorList>
            <person name="Gilroy R."/>
            <person name="Ravi A."/>
            <person name="Getino M."/>
            <person name="Pursley I."/>
            <person name="Horton D.L."/>
            <person name="Alikhan N.F."/>
            <person name="Baker D."/>
            <person name="Gharbi K."/>
            <person name="Hall N."/>
            <person name="Watson M."/>
            <person name="Adriaenssens E.M."/>
            <person name="Foster-Nyarko E."/>
            <person name="Jarju S."/>
            <person name="Secka A."/>
            <person name="Antonio M."/>
            <person name="Oren A."/>
            <person name="Chaudhuri R.R."/>
            <person name="La Ragione R."/>
            <person name="Hildebrand F."/>
            <person name="Pallen M.J."/>
        </authorList>
    </citation>
    <scope>NUCLEOTIDE SEQUENCE</scope>
    <source>
        <strain evidence="7">CHK183-1962</strain>
    </source>
</reference>
<dbReference type="Gene3D" id="3.40.630.30">
    <property type="match status" value="1"/>
</dbReference>
<keyword evidence="7" id="KW-0687">Ribonucleoprotein</keyword>
<proteinExistence type="inferred from homology"/>
<evidence type="ECO:0000256" key="5">
    <source>
        <dbReference type="RuleBase" id="RU363094"/>
    </source>
</evidence>
<name>A0A9D1XBC6_9FIRM</name>
<gene>
    <name evidence="7" type="primary">rimI</name>
    <name evidence="7" type="ORF">H9734_00620</name>
</gene>
<dbReference type="GO" id="GO:0005840">
    <property type="term" value="C:ribosome"/>
    <property type="evidence" value="ECO:0007669"/>
    <property type="project" value="UniProtKB-KW"/>
</dbReference>
<sequence length="151" mass="17062">MVTVRQMEITDLEQVVPIEEANFSIPWTANGFFTFLLREDALFLVAEDETGEILGYCGSIISLDEADITNVCVREDRRKKGIGKMLVERLITETKKAGVAAWHLEVRESNEGAIRLYESLGFVQDGLRKGYYEEPKEDAVLMSRRDAAGEQ</sequence>
<evidence type="ECO:0000313" key="7">
    <source>
        <dbReference type="EMBL" id="HIX76095.1"/>
    </source>
</evidence>
<dbReference type="EMBL" id="DXEK01000009">
    <property type="protein sequence ID" value="HIX76095.1"/>
    <property type="molecule type" value="Genomic_DNA"/>
</dbReference>
<dbReference type="Proteomes" id="UP000886890">
    <property type="component" value="Unassembled WGS sequence"/>
</dbReference>
<keyword evidence="2 5" id="KW-0963">Cytoplasm</keyword>
<dbReference type="Pfam" id="PF00583">
    <property type="entry name" value="Acetyltransf_1"/>
    <property type="match status" value="1"/>
</dbReference>
<dbReference type="InterPro" id="IPR006464">
    <property type="entry name" value="AcTrfase_RimI/Ard1"/>
</dbReference>
<evidence type="ECO:0000259" key="6">
    <source>
        <dbReference type="PROSITE" id="PS51186"/>
    </source>
</evidence>
<dbReference type="InterPro" id="IPR050680">
    <property type="entry name" value="YpeA/RimI_acetyltransf"/>
</dbReference>
<dbReference type="PROSITE" id="PS51186">
    <property type="entry name" value="GNAT"/>
    <property type="match status" value="1"/>
</dbReference>
<dbReference type="PANTHER" id="PTHR43420">
    <property type="entry name" value="ACETYLTRANSFERASE"/>
    <property type="match status" value="1"/>
</dbReference>
<evidence type="ECO:0000256" key="4">
    <source>
        <dbReference type="ARBA" id="ARBA00023315"/>
    </source>
</evidence>
<comment type="caution">
    <text evidence="7">The sequence shown here is derived from an EMBL/GenBank/DDBJ whole genome shotgun (WGS) entry which is preliminary data.</text>
</comment>
<dbReference type="EC" id="2.3.1.266" evidence="5"/>
<feature type="domain" description="N-acetyltransferase" evidence="6">
    <location>
        <begin position="2"/>
        <end position="147"/>
    </location>
</feature>
<dbReference type="PANTHER" id="PTHR43420:SF44">
    <property type="entry name" value="ACETYLTRANSFERASE YPEA"/>
    <property type="match status" value="1"/>
</dbReference>
<dbReference type="InterPro" id="IPR016181">
    <property type="entry name" value="Acyl_CoA_acyltransferase"/>
</dbReference>
<comment type="function">
    <text evidence="5">Acetylates the N-terminal alanine of ribosomal protein bS18.</text>
</comment>
<organism evidence="7 8">
    <name type="scientific">Candidatus Fusicatenibacter merdavium</name>
    <dbReference type="NCBI Taxonomy" id="2838600"/>
    <lineage>
        <taxon>Bacteria</taxon>
        <taxon>Bacillati</taxon>
        <taxon>Bacillota</taxon>
        <taxon>Clostridia</taxon>
        <taxon>Lachnospirales</taxon>
        <taxon>Lachnospiraceae</taxon>
        <taxon>Fusicatenibacter</taxon>
    </lineage>
</organism>
<comment type="subcellular location">
    <subcellularLocation>
        <location evidence="5">Cytoplasm</location>
    </subcellularLocation>
</comment>
<protein>
    <recommendedName>
        <fullName evidence="5">[Ribosomal protein bS18]-alanine N-acetyltransferase</fullName>
        <ecNumber evidence="5">2.3.1.266</ecNumber>
    </recommendedName>
</protein>
<comment type="similarity">
    <text evidence="1 5">Belongs to the acetyltransferase family. RimI subfamily.</text>
</comment>
<keyword evidence="3" id="KW-0808">Transferase</keyword>